<dbReference type="RefSeq" id="WP_280801958.1">
    <property type="nucleotide sequence ID" value="NZ_JANQDF010000123.1"/>
</dbReference>
<protein>
    <submittedName>
        <fullName evidence="1">Uncharacterized protein</fullName>
    </submittedName>
</protein>
<evidence type="ECO:0000313" key="1">
    <source>
        <dbReference type="EMBL" id="MDH6106676.1"/>
    </source>
</evidence>
<accession>A0ABT6KFN5</accession>
<gene>
    <name evidence="1" type="ORF">NWP22_12490</name>
</gene>
<reference evidence="1 2" key="1">
    <citation type="journal article" date="2023" name="J. Phycol.">
        <title>Chrysosporum ovalisporum is synonymous with the true-branching cyanobacterium Umezakia natans (Nostocales/Aphanizomenonaceae).</title>
        <authorList>
            <person name="McGregor G.B."/>
            <person name="Sendall B.C."/>
            <person name="Niiyama Y."/>
            <person name="Tuji A."/>
            <person name="Willis A."/>
        </authorList>
    </citation>
    <scope>NUCLEOTIDE SEQUENCE [LARGE SCALE GENOMIC DNA]</scope>
    <source>
        <strain evidence="1 2">CS-531</strain>
    </source>
</reference>
<comment type="caution">
    <text evidence="1">The sequence shown here is derived from an EMBL/GenBank/DDBJ whole genome shotgun (WGS) entry which is preliminary data.</text>
</comment>
<keyword evidence="2" id="KW-1185">Reference proteome</keyword>
<evidence type="ECO:0000313" key="2">
    <source>
        <dbReference type="Proteomes" id="UP001159386"/>
    </source>
</evidence>
<dbReference type="EMBL" id="JANQDF010000123">
    <property type="protein sequence ID" value="MDH6106676.1"/>
    <property type="molecule type" value="Genomic_DNA"/>
</dbReference>
<proteinExistence type="predicted"/>
<organism evidence="1 2">
    <name type="scientific">Anabaenopsis tanganyikae CS-531</name>
    <dbReference type="NCBI Taxonomy" id="2785304"/>
    <lineage>
        <taxon>Bacteria</taxon>
        <taxon>Bacillati</taxon>
        <taxon>Cyanobacteriota</taxon>
        <taxon>Cyanophyceae</taxon>
        <taxon>Nostocales</taxon>
        <taxon>Nodulariaceae</taxon>
        <taxon>Anabaenopsis</taxon>
        <taxon>Anabaenopsis tanganyikae</taxon>
    </lineage>
</organism>
<sequence length="101" mass="11548">MSKPSNSDNTHIEKVNTKDLSSLIDKKIDEINFDRAEEYVQRLQKKYVYQSNHENAQIIIIGRILPGLTQLAQIGSGGSRATGQFQLNQAHRNTWAFELLY</sequence>
<dbReference type="Proteomes" id="UP001159386">
    <property type="component" value="Unassembled WGS sequence"/>
</dbReference>
<name>A0ABT6KFN5_9CYAN</name>